<gene>
    <name evidence="2" type="ORF">NDU88_005551</name>
</gene>
<comment type="caution">
    <text evidence="2">The sequence shown here is derived from an EMBL/GenBank/DDBJ whole genome shotgun (WGS) entry which is preliminary data.</text>
</comment>
<accession>A0AAV7QJC9</accession>
<dbReference type="AlphaFoldDB" id="A0AAV7QJC9"/>
<sequence length="189" mass="20949">MSLHLAELHGLASQCSLVRVGFQLPARGPVVRPPPSLTIYRLQRHCIYLGCVRPTCMCSQDVIAQQHERPNRQSLFRSRRSVSRAVQFNPAVERTQSHTLSKSRRSRPTSPPQRPQHRYRDRGLLHRCAPGRTDCHCDSLGVDTRPATASLPVQSPSRARCDSGAPNQHGLPFAPHLCGLPPVATHGPL</sequence>
<evidence type="ECO:0000256" key="1">
    <source>
        <dbReference type="SAM" id="MobiDB-lite"/>
    </source>
</evidence>
<keyword evidence="3" id="KW-1185">Reference proteome</keyword>
<feature type="region of interest" description="Disordered" evidence="1">
    <location>
        <begin position="68"/>
        <end position="122"/>
    </location>
</feature>
<organism evidence="2 3">
    <name type="scientific">Pleurodeles waltl</name>
    <name type="common">Iberian ribbed newt</name>
    <dbReference type="NCBI Taxonomy" id="8319"/>
    <lineage>
        <taxon>Eukaryota</taxon>
        <taxon>Metazoa</taxon>
        <taxon>Chordata</taxon>
        <taxon>Craniata</taxon>
        <taxon>Vertebrata</taxon>
        <taxon>Euteleostomi</taxon>
        <taxon>Amphibia</taxon>
        <taxon>Batrachia</taxon>
        <taxon>Caudata</taxon>
        <taxon>Salamandroidea</taxon>
        <taxon>Salamandridae</taxon>
        <taxon>Pleurodelinae</taxon>
        <taxon>Pleurodeles</taxon>
    </lineage>
</organism>
<reference evidence="2" key="1">
    <citation type="journal article" date="2022" name="bioRxiv">
        <title>Sequencing and chromosome-scale assembly of the giantPleurodeles waltlgenome.</title>
        <authorList>
            <person name="Brown T."/>
            <person name="Elewa A."/>
            <person name="Iarovenko S."/>
            <person name="Subramanian E."/>
            <person name="Araus A.J."/>
            <person name="Petzold A."/>
            <person name="Susuki M."/>
            <person name="Suzuki K.-i.T."/>
            <person name="Hayashi T."/>
            <person name="Toyoda A."/>
            <person name="Oliveira C."/>
            <person name="Osipova E."/>
            <person name="Leigh N.D."/>
            <person name="Simon A."/>
            <person name="Yun M.H."/>
        </authorList>
    </citation>
    <scope>NUCLEOTIDE SEQUENCE</scope>
    <source>
        <strain evidence="2">20211129_DDA</strain>
        <tissue evidence="2">Liver</tissue>
    </source>
</reference>
<proteinExistence type="predicted"/>
<protein>
    <submittedName>
        <fullName evidence="2">Uncharacterized protein</fullName>
    </submittedName>
</protein>
<evidence type="ECO:0000313" key="3">
    <source>
        <dbReference type="Proteomes" id="UP001066276"/>
    </source>
</evidence>
<evidence type="ECO:0000313" key="2">
    <source>
        <dbReference type="EMBL" id="KAJ1139174.1"/>
    </source>
</evidence>
<dbReference type="EMBL" id="JANPWB010000010">
    <property type="protein sequence ID" value="KAJ1139174.1"/>
    <property type="molecule type" value="Genomic_DNA"/>
</dbReference>
<name>A0AAV7QJC9_PLEWA</name>
<dbReference type="Proteomes" id="UP001066276">
    <property type="component" value="Chromosome 6"/>
</dbReference>